<evidence type="ECO:0000313" key="4">
    <source>
        <dbReference type="EMBL" id="MPN24196.1"/>
    </source>
</evidence>
<dbReference type="InterPro" id="IPR036633">
    <property type="entry name" value="Prn/Lys/Arg_de-COase_C_sf"/>
</dbReference>
<dbReference type="EMBL" id="VSSQ01072973">
    <property type="protein sequence ID" value="MPN24196.1"/>
    <property type="molecule type" value="Genomic_DNA"/>
</dbReference>
<dbReference type="InterPro" id="IPR052357">
    <property type="entry name" value="Orn_Lys_Arg_decarboxylase-I"/>
</dbReference>
<dbReference type="PANTHER" id="PTHR43277:SF4">
    <property type="entry name" value="ARGININE DECARBOXYLASE"/>
    <property type="match status" value="1"/>
</dbReference>
<evidence type="ECO:0000256" key="2">
    <source>
        <dbReference type="ARBA" id="ARBA00022898"/>
    </source>
</evidence>
<sequence length="114" mass="12866">MEIERLISALSEIKRLYAKDKTGMFDHEYISPEVVQTPQKAFYSQKRSVAFEQSAGAVSGEFVMCYPPGIPILAPGERITEEILHYISYAKEKGCFLTGTKDMKIERVNIVEGD</sequence>
<comment type="cofactor">
    <cofactor evidence="1">
        <name>pyridoxal 5'-phosphate</name>
        <dbReference type="ChEBI" id="CHEBI:597326"/>
    </cofactor>
</comment>
<dbReference type="PANTHER" id="PTHR43277">
    <property type="entry name" value="ARGININE DECARBOXYLASE"/>
    <property type="match status" value="1"/>
</dbReference>
<dbReference type="InterPro" id="IPR008286">
    <property type="entry name" value="Prn/Lys/Arg_de-COase_C"/>
</dbReference>
<protein>
    <submittedName>
        <fullName evidence="4">Arginine decarboxylase</fullName>
        <ecNumber evidence="4">4.1.1.19</ecNumber>
    </submittedName>
</protein>
<gene>
    <name evidence="4" type="primary">speA_56</name>
    <name evidence="4" type="ORF">SDC9_171590</name>
</gene>
<dbReference type="Pfam" id="PF03711">
    <property type="entry name" value="OKR_DC_1_C"/>
    <property type="match status" value="1"/>
</dbReference>
<dbReference type="GO" id="GO:0008792">
    <property type="term" value="F:arginine decarboxylase activity"/>
    <property type="evidence" value="ECO:0007669"/>
    <property type="project" value="UniProtKB-EC"/>
</dbReference>
<evidence type="ECO:0000259" key="3">
    <source>
        <dbReference type="Pfam" id="PF03711"/>
    </source>
</evidence>
<dbReference type="EC" id="4.1.1.19" evidence="4"/>
<proteinExistence type="predicted"/>
<dbReference type="AlphaFoldDB" id="A0A645GDH0"/>
<name>A0A645GDH0_9ZZZZ</name>
<feature type="domain" description="Orn/Lys/Arg decarboxylase C-terminal" evidence="3">
    <location>
        <begin position="21"/>
        <end position="92"/>
    </location>
</feature>
<dbReference type="SUPFAM" id="SSF55904">
    <property type="entry name" value="Ornithine decarboxylase C-terminal domain"/>
    <property type="match status" value="1"/>
</dbReference>
<comment type="caution">
    <text evidence="4">The sequence shown here is derived from an EMBL/GenBank/DDBJ whole genome shotgun (WGS) entry which is preliminary data.</text>
</comment>
<keyword evidence="4" id="KW-0456">Lyase</keyword>
<accession>A0A645GDH0</accession>
<keyword evidence="2" id="KW-0663">Pyridoxal phosphate</keyword>
<dbReference type="Gene3D" id="3.90.100.10">
    <property type="entry name" value="Orn/Lys/Arg decarboxylase, C-terminal domain"/>
    <property type="match status" value="1"/>
</dbReference>
<organism evidence="4">
    <name type="scientific">bioreactor metagenome</name>
    <dbReference type="NCBI Taxonomy" id="1076179"/>
    <lineage>
        <taxon>unclassified sequences</taxon>
        <taxon>metagenomes</taxon>
        <taxon>ecological metagenomes</taxon>
    </lineage>
</organism>
<evidence type="ECO:0000256" key="1">
    <source>
        <dbReference type="ARBA" id="ARBA00001933"/>
    </source>
</evidence>
<reference evidence="4" key="1">
    <citation type="submission" date="2019-08" db="EMBL/GenBank/DDBJ databases">
        <authorList>
            <person name="Kucharzyk K."/>
            <person name="Murdoch R.W."/>
            <person name="Higgins S."/>
            <person name="Loffler F."/>
        </authorList>
    </citation>
    <scope>NUCLEOTIDE SEQUENCE</scope>
</reference>